<evidence type="ECO:0000256" key="22">
    <source>
        <dbReference type="ARBA" id="ARBA00045018"/>
    </source>
</evidence>
<comment type="catalytic activity">
    <reaction evidence="17">
        <text>L-arginyl-glycine(out) = L-arginyl-glycine(in)</text>
        <dbReference type="Rhea" id="RHEA:79391"/>
        <dbReference type="ChEBI" id="CHEBI:229955"/>
    </reaction>
</comment>
<evidence type="ECO:0000256" key="20">
    <source>
        <dbReference type="ARBA" id="ARBA00044924"/>
    </source>
</evidence>
<evidence type="ECO:0000256" key="16">
    <source>
        <dbReference type="ARBA" id="ARBA00044900"/>
    </source>
</evidence>
<comment type="caution">
    <text evidence="27">The sequence shown here is derived from an EMBL/GenBank/DDBJ whole genome shotgun (WGS) entry which is preliminary data.</text>
</comment>
<feature type="transmembrane region" description="Helical" evidence="26">
    <location>
        <begin position="131"/>
        <end position="152"/>
    </location>
</feature>
<dbReference type="SUPFAM" id="SSF103473">
    <property type="entry name" value="MFS general substrate transporter"/>
    <property type="match status" value="1"/>
</dbReference>
<keyword evidence="28" id="KW-1185">Reference proteome</keyword>
<dbReference type="Gene3D" id="1.20.1250.20">
    <property type="entry name" value="MFS general substrate transporter like domains"/>
    <property type="match status" value="2"/>
</dbReference>
<reference evidence="27 28" key="1">
    <citation type="submission" date="2019-01" db="EMBL/GenBank/DDBJ databases">
        <title>Nuclear Genome Assembly of the Microalgal Biofuel strain Nannochloropsis salina CCMP1776.</title>
        <authorList>
            <person name="Hovde B."/>
        </authorList>
    </citation>
    <scope>NUCLEOTIDE SEQUENCE [LARGE SCALE GENOMIC DNA]</scope>
    <source>
        <strain evidence="27 28">CCMP1776</strain>
    </source>
</reference>
<comment type="catalytic activity">
    <reaction evidence="19">
        <text>L-alanyl-L-lysine(out) = L-alanyl-L-lysine(in)</text>
        <dbReference type="Rhea" id="RHEA:79415"/>
        <dbReference type="ChEBI" id="CHEBI:192470"/>
    </reaction>
</comment>
<feature type="region of interest" description="Disordered" evidence="25">
    <location>
        <begin position="220"/>
        <end position="332"/>
    </location>
</feature>
<evidence type="ECO:0000256" key="12">
    <source>
        <dbReference type="ARBA" id="ARBA00044891"/>
    </source>
</evidence>
<accession>A0A4D9D364</accession>
<keyword evidence="3" id="KW-0813">Transport</keyword>
<evidence type="ECO:0000256" key="26">
    <source>
        <dbReference type="SAM" id="Phobius"/>
    </source>
</evidence>
<feature type="transmembrane region" description="Helical" evidence="26">
    <location>
        <begin position="159"/>
        <end position="178"/>
    </location>
</feature>
<feature type="transmembrane region" description="Helical" evidence="26">
    <location>
        <begin position="68"/>
        <end position="86"/>
    </location>
</feature>
<evidence type="ECO:0000256" key="9">
    <source>
        <dbReference type="ARBA" id="ARBA00044878"/>
    </source>
</evidence>
<keyword evidence="7" id="KW-0458">Lysosome</keyword>
<evidence type="ECO:0000256" key="18">
    <source>
        <dbReference type="ARBA" id="ARBA00044912"/>
    </source>
</evidence>
<organism evidence="27 28">
    <name type="scientific">Nannochloropsis salina CCMP1776</name>
    <dbReference type="NCBI Taxonomy" id="1027361"/>
    <lineage>
        <taxon>Eukaryota</taxon>
        <taxon>Sar</taxon>
        <taxon>Stramenopiles</taxon>
        <taxon>Ochrophyta</taxon>
        <taxon>Eustigmatophyceae</taxon>
        <taxon>Eustigmatales</taxon>
        <taxon>Monodopsidaceae</taxon>
        <taxon>Microchloropsis</taxon>
        <taxon>Microchloropsis salina</taxon>
    </lineage>
</organism>
<dbReference type="GO" id="GO:0005765">
    <property type="term" value="C:lysosomal membrane"/>
    <property type="evidence" value="ECO:0007669"/>
    <property type="project" value="UniProtKB-SubCell"/>
</dbReference>
<comment type="catalytic activity">
    <reaction evidence="8">
        <text>L-lysyl-L-alanine(out) = L-lysyl-L-alanine(in)</text>
        <dbReference type="Rhea" id="RHEA:79399"/>
        <dbReference type="ChEBI" id="CHEBI:229954"/>
    </reaction>
</comment>
<comment type="catalytic activity">
    <reaction evidence="11">
        <text>L-alpha-aminoacyl-L-histidine(out) = L-alpha-aminoacyl-L-histidine(in)</text>
        <dbReference type="Rhea" id="RHEA:79375"/>
        <dbReference type="ChEBI" id="CHEBI:229967"/>
    </reaction>
</comment>
<comment type="function">
    <text evidence="23">Lysosomal dipeptide uniporter that selectively exports lysine, arginine or histidine-containing dipeptides with a net positive charge from the lysosome lumen into the cytosol. Could play a role in a specific type of protein O-glycosylation indirectly regulating macrophages migration and tissue invasion. Also essential for liver homeostasis.</text>
</comment>
<dbReference type="PANTHER" id="PTHR23512:SF3">
    <property type="entry name" value="MAJOR FACILITATOR SUPERFAMILY DOMAIN-CONTAINING PROTEIN 1"/>
    <property type="match status" value="1"/>
</dbReference>
<evidence type="ECO:0000256" key="2">
    <source>
        <dbReference type="ARBA" id="ARBA00008335"/>
    </source>
</evidence>
<feature type="transmembrane region" description="Helical" evidence="26">
    <location>
        <begin position="445"/>
        <end position="462"/>
    </location>
</feature>
<evidence type="ECO:0000256" key="5">
    <source>
        <dbReference type="ARBA" id="ARBA00022989"/>
    </source>
</evidence>
<evidence type="ECO:0000256" key="1">
    <source>
        <dbReference type="ARBA" id="ARBA00004155"/>
    </source>
</evidence>
<gene>
    <name evidence="27" type="ORF">NSK_002700</name>
</gene>
<evidence type="ECO:0000256" key="15">
    <source>
        <dbReference type="ARBA" id="ARBA00044899"/>
    </source>
</evidence>
<evidence type="ECO:0000256" key="8">
    <source>
        <dbReference type="ARBA" id="ARBA00044876"/>
    </source>
</evidence>
<feature type="compositionally biased region" description="Basic and acidic residues" evidence="25">
    <location>
        <begin position="636"/>
        <end position="647"/>
    </location>
</feature>
<feature type="transmembrane region" description="Helical" evidence="26">
    <location>
        <begin position="98"/>
        <end position="119"/>
    </location>
</feature>
<feature type="transmembrane region" description="Helical" evidence="26">
    <location>
        <begin position="494"/>
        <end position="519"/>
    </location>
</feature>
<dbReference type="PANTHER" id="PTHR23512">
    <property type="entry name" value="MAJOR FACILITATOR SUPERFAMILY DOMAIN-CONTAINING PROTEIN 1"/>
    <property type="match status" value="1"/>
</dbReference>
<dbReference type="AlphaFoldDB" id="A0A4D9D364"/>
<evidence type="ECO:0000256" key="23">
    <source>
        <dbReference type="ARBA" id="ARBA00045709"/>
    </source>
</evidence>
<feature type="compositionally biased region" description="Low complexity" evidence="25">
    <location>
        <begin position="322"/>
        <end position="331"/>
    </location>
</feature>
<protein>
    <recommendedName>
        <fullName evidence="21">Lysosomal dipeptide transporter MFSD1</fullName>
    </recommendedName>
    <alternativeName>
        <fullName evidence="22">Major facilitator superfamily domain-containing protein 1</fullName>
    </alternativeName>
</protein>
<feature type="transmembrane region" description="Helical" evidence="26">
    <location>
        <begin position="374"/>
        <end position="392"/>
    </location>
</feature>
<feature type="transmembrane region" description="Helical" evidence="26">
    <location>
        <begin position="29"/>
        <end position="48"/>
    </location>
</feature>
<dbReference type="InterPro" id="IPR011701">
    <property type="entry name" value="MFS"/>
</dbReference>
<dbReference type="GO" id="GO:0022857">
    <property type="term" value="F:transmembrane transporter activity"/>
    <property type="evidence" value="ECO:0007669"/>
    <property type="project" value="InterPro"/>
</dbReference>
<comment type="subunit">
    <text evidence="24">Homodimer. Interacts with lysosomal protein GLMP (via lumenal domain); the interaction starts while both proteins are still in the endoplasmic reticulum and is required for stabilization of MFSD1 in lysosomes but has no direct effect on its targeting to lysosomes or transporter activity.</text>
</comment>
<comment type="catalytic activity">
    <reaction evidence="13">
        <text>L-alpha-aminoacyl-L-lysine(out) = L-alpha-aminoacyl-L-lysine(in)</text>
        <dbReference type="Rhea" id="RHEA:79383"/>
        <dbReference type="ChEBI" id="CHEBI:229966"/>
    </reaction>
</comment>
<evidence type="ECO:0000256" key="19">
    <source>
        <dbReference type="ARBA" id="ARBA00044919"/>
    </source>
</evidence>
<comment type="catalytic activity">
    <reaction evidence="20">
        <text>L-lysyl-glycine(out) = L-lysyl-glycine(in)</text>
        <dbReference type="Rhea" id="RHEA:79407"/>
        <dbReference type="ChEBI" id="CHEBI:191202"/>
    </reaction>
</comment>
<feature type="transmembrane region" description="Helical" evidence="26">
    <location>
        <begin position="190"/>
        <end position="212"/>
    </location>
</feature>
<dbReference type="OrthoDB" id="424834at2759"/>
<feature type="transmembrane region" description="Helical" evidence="26">
    <location>
        <begin position="469"/>
        <end position="488"/>
    </location>
</feature>
<dbReference type="Pfam" id="PF07690">
    <property type="entry name" value="MFS_1"/>
    <property type="match status" value="2"/>
</dbReference>
<evidence type="ECO:0000256" key="11">
    <source>
        <dbReference type="ARBA" id="ARBA00044884"/>
    </source>
</evidence>
<evidence type="ECO:0000313" key="28">
    <source>
        <dbReference type="Proteomes" id="UP000355283"/>
    </source>
</evidence>
<evidence type="ECO:0000256" key="3">
    <source>
        <dbReference type="ARBA" id="ARBA00022448"/>
    </source>
</evidence>
<evidence type="ECO:0000256" key="25">
    <source>
        <dbReference type="SAM" id="MobiDB-lite"/>
    </source>
</evidence>
<feature type="region of interest" description="Disordered" evidence="25">
    <location>
        <begin position="627"/>
        <end position="663"/>
    </location>
</feature>
<evidence type="ECO:0000256" key="24">
    <source>
        <dbReference type="ARBA" id="ARBA00046376"/>
    </source>
</evidence>
<evidence type="ECO:0000313" key="27">
    <source>
        <dbReference type="EMBL" id="TFJ85880.1"/>
    </source>
</evidence>
<comment type="subcellular location">
    <subcellularLocation>
        <location evidence="1">Lysosome membrane</location>
        <topology evidence="1">Multi-pass membrane protein</topology>
    </subcellularLocation>
</comment>
<sequence length="663" mass="72432">MLDMHADQILTIRTPPPINEVRRQPTSHLRALVLIMASFLTVGSYYVYEHFLFYNNGFTSQAATFQLYFNLLYSVYSVPNILLPFLGGHLVDTVGMRACIVVFSLLVLLGQLITALGITVHSMGLMLLGRLIFGLGGECLVVGQSAFISAWFHSREVAFALGFTLSVSRFGSVLNDWGSPFIAEKANVVTAFWFGALLCLASTITAFLLACIDHNHRSRHHGRPDPAVLPPTAPTSLASAGMKSPRPDGPALTPSPTSGSHPTETEHAGLIGSLGHRGSYFETPHPSFYGPPPRHTVRSSSSSRQALRERAWEEDREEGPVASAPAATTSTLVQGGQFPHEALRARLEHLAQLDAAVDAIDEDHLWHLMGFDTMFWILAGVCALCYGAIMPFNNVAQVYLLKYYLPIHTPPPEGVDCSFRPVLPEWEKYCAEVEHVEGLAGRLQSVPFIIAGLLTPLIGIVIDRFGFRTLYMLLGPLLLLATHFILLVGGTSPVVPLAGLGLAYSIIAAVIWPSVPLTVHASESSRRCGTAFGILTVFQNLSMALFPMAVAALSNVKHDYVTTEYFFIAVSVTGVIAAVCLMVEDEKHGAVLRKYVVDGEETNPYHPLHPFHHGHAPPHLGGEVVPARLESEESDESKANENEENRRLTAPKRPFRDYSTMSV</sequence>
<comment type="catalytic activity">
    <reaction evidence="15">
        <text>L-arginyl-L-alpha-amino acid(out) = L-arginyl-L-alpha-amino acid(in)</text>
        <dbReference type="Rhea" id="RHEA:79371"/>
        <dbReference type="ChEBI" id="CHEBI:84315"/>
    </reaction>
</comment>
<keyword evidence="4 26" id="KW-0812">Transmembrane</keyword>
<evidence type="ECO:0000256" key="10">
    <source>
        <dbReference type="ARBA" id="ARBA00044881"/>
    </source>
</evidence>
<feature type="transmembrane region" description="Helical" evidence="26">
    <location>
        <begin position="531"/>
        <end position="553"/>
    </location>
</feature>
<dbReference type="InterPro" id="IPR036259">
    <property type="entry name" value="MFS_trans_sf"/>
</dbReference>
<proteinExistence type="inferred from homology"/>
<comment type="catalytic activity">
    <reaction evidence="10">
        <text>L-alpha-aminoacyl-L-arginine(out) = L-alpha-aminoacyl-L-arginine(in)</text>
        <dbReference type="Rhea" id="RHEA:79367"/>
        <dbReference type="ChEBI" id="CHEBI:229968"/>
    </reaction>
</comment>
<dbReference type="EMBL" id="SDOX01000010">
    <property type="protein sequence ID" value="TFJ85880.1"/>
    <property type="molecule type" value="Genomic_DNA"/>
</dbReference>
<evidence type="ECO:0000256" key="14">
    <source>
        <dbReference type="ARBA" id="ARBA00044898"/>
    </source>
</evidence>
<name>A0A4D9D364_9STRA</name>
<comment type="catalytic activity">
    <reaction evidence="9">
        <text>L-histidyl-glycine(out) = L-histidyl-glycine(in)</text>
        <dbReference type="Rhea" id="RHEA:79395"/>
        <dbReference type="ChEBI" id="CHEBI:229957"/>
    </reaction>
</comment>
<evidence type="ECO:0000256" key="21">
    <source>
        <dbReference type="ARBA" id="ARBA00044985"/>
    </source>
</evidence>
<evidence type="ECO:0000256" key="4">
    <source>
        <dbReference type="ARBA" id="ARBA00022692"/>
    </source>
</evidence>
<evidence type="ECO:0000256" key="7">
    <source>
        <dbReference type="ARBA" id="ARBA00023228"/>
    </source>
</evidence>
<comment type="catalytic activity">
    <reaction evidence="14">
        <text>L-aspartyl-L-lysine(out) = L-aspartyl-L-lysine(in)</text>
        <dbReference type="Rhea" id="RHEA:79411"/>
        <dbReference type="ChEBI" id="CHEBI:229953"/>
    </reaction>
</comment>
<evidence type="ECO:0000256" key="13">
    <source>
        <dbReference type="ARBA" id="ARBA00044893"/>
    </source>
</evidence>
<keyword evidence="5 26" id="KW-1133">Transmembrane helix</keyword>
<comment type="similarity">
    <text evidence="2">Belongs to the major facilitator superfamily.</text>
</comment>
<evidence type="ECO:0000256" key="17">
    <source>
        <dbReference type="ARBA" id="ARBA00044903"/>
    </source>
</evidence>
<dbReference type="Proteomes" id="UP000355283">
    <property type="component" value="Unassembled WGS sequence"/>
</dbReference>
<comment type="catalytic activity">
    <reaction evidence="16">
        <text>L-lysyl-L-lysine(out) = L-lysyl-L-lysine(in)</text>
        <dbReference type="Rhea" id="RHEA:79403"/>
        <dbReference type="ChEBI" id="CHEBI:229956"/>
    </reaction>
</comment>
<keyword evidence="6 26" id="KW-0472">Membrane</keyword>
<comment type="catalytic activity">
    <reaction evidence="18">
        <text>L-histidyl-L-alpha-amino acid(out) = L-histidyl-L-alpha-amino acid(in)</text>
        <dbReference type="Rhea" id="RHEA:79379"/>
        <dbReference type="ChEBI" id="CHEBI:229964"/>
    </reaction>
</comment>
<evidence type="ECO:0000256" key="6">
    <source>
        <dbReference type="ARBA" id="ARBA00023136"/>
    </source>
</evidence>
<comment type="catalytic activity">
    <reaction evidence="12">
        <text>L-lysyl-L-alpha-amino acid(out) = L-lysyl-L-alpha-amino acid(in)</text>
        <dbReference type="Rhea" id="RHEA:79387"/>
        <dbReference type="ChEBI" id="CHEBI:229965"/>
    </reaction>
</comment>
<dbReference type="InterPro" id="IPR052187">
    <property type="entry name" value="MFSD1"/>
</dbReference>
<feature type="transmembrane region" description="Helical" evidence="26">
    <location>
        <begin position="565"/>
        <end position="583"/>
    </location>
</feature>